<dbReference type="Gene3D" id="3.30.420.10">
    <property type="entry name" value="Ribonuclease H-like superfamily/Ribonuclease H"/>
    <property type="match status" value="1"/>
</dbReference>
<dbReference type="InterPro" id="IPR009071">
    <property type="entry name" value="HMG_box_dom"/>
</dbReference>
<comment type="caution">
    <text evidence="12">The sequence shown here is derived from an EMBL/GenBank/DDBJ whole genome shotgun (WGS) entry which is preliminary data.</text>
</comment>
<keyword evidence="5" id="KW-0479">Metal-binding</keyword>
<evidence type="ECO:0000256" key="3">
    <source>
        <dbReference type="ARBA" id="ARBA00012180"/>
    </source>
</evidence>
<feature type="domain" description="RNase H type-1" evidence="11">
    <location>
        <begin position="453"/>
        <end position="611"/>
    </location>
</feature>
<dbReference type="InterPro" id="IPR050092">
    <property type="entry name" value="RNase_H"/>
</dbReference>
<dbReference type="PANTHER" id="PTHR10642:SF26">
    <property type="entry name" value="RIBONUCLEASE H1"/>
    <property type="match status" value="1"/>
</dbReference>
<gene>
    <name evidence="12" type="ORF">CFD26_104645</name>
</gene>
<keyword evidence="13" id="KW-1185">Reference proteome</keyword>
<feature type="region of interest" description="Disordered" evidence="9">
    <location>
        <begin position="347"/>
        <end position="396"/>
    </location>
</feature>
<evidence type="ECO:0000256" key="5">
    <source>
        <dbReference type="ARBA" id="ARBA00022723"/>
    </source>
</evidence>
<feature type="compositionally biased region" description="Polar residues" evidence="9">
    <location>
        <begin position="387"/>
        <end position="396"/>
    </location>
</feature>
<protein>
    <recommendedName>
        <fullName evidence="3">ribonuclease H</fullName>
        <ecNumber evidence="3">3.1.26.4</ecNumber>
    </recommendedName>
</protein>
<dbReference type="GO" id="GO:0046872">
    <property type="term" value="F:metal ion binding"/>
    <property type="evidence" value="ECO:0007669"/>
    <property type="project" value="UniProtKB-KW"/>
</dbReference>
<feature type="domain" description="HMG box" evidence="10">
    <location>
        <begin position="310"/>
        <end position="355"/>
    </location>
</feature>
<keyword evidence="8" id="KW-0539">Nucleus</keyword>
<dbReference type="PROSITE" id="PS50118">
    <property type="entry name" value="HMG_BOX_2"/>
    <property type="match status" value="1"/>
</dbReference>
<evidence type="ECO:0000313" key="13">
    <source>
        <dbReference type="Proteomes" id="UP000215289"/>
    </source>
</evidence>
<dbReference type="Pfam" id="PF00075">
    <property type="entry name" value="RNase_H"/>
    <property type="match status" value="1"/>
</dbReference>
<evidence type="ECO:0000313" key="12">
    <source>
        <dbReference type="EMBL" id="RLL94664.1"/>
    </source>
</evidence>
<dbReference type="Gene3D" id="1.10.30.10">
    <property type="entry name" value="High mobility group box domain"/>
    <property type="match status" value="2"/>
</dbReference>
<dbReference type="InterPro" id="IPR002156">
    <property type="entry name" value="RNaseH_domain"/>
</dbReference>
<feature type="DNA-binding region" description="HMG box" evidence="8">
    <location>
        <begin position="310"/>
        <end position="355"/>
    </location>
</feature>
<dbReference type="InterPro" id="IPR012337">
    <property type="entry name" value="RNaseH-like_sf"/>
</dbReference>
<evidence type="ECO:0000259" key="11">
    <source>
        <dbReference type="PROSITE" id="PS50879"/>
    </source>
</evidence>
<dbReference type="SUPFAM" id="SSF47095">
    <property type="entry name" value="HMG-box"/>
    <property type="match status" value="2"/>
</dbReference>
<proteinExistence type="inferred from homology"/>
<dbReference type="GO" id="GO:0043137">
    <property type="term" value="P:DNA replication, removal of RNA primer"/>
    <property type="evidence" value="ECO:0007669"/>
    <property type="project" value="TreeGrafter"/>
</dbReference>
<feature type="compositionally biased region" description="Basic and acidic residues" evidence="9">
    <location>
        <begin position="179"/>
        <end position="194"/>
    </location>
</feature>
<dbReference type="Proteomes" id="UP000215289">
    <property type="component" value="Unassembled WGS sequence"/>
</dbReference>
<evidence type="ECO:0000256" key="2">
    <source>
        <dbReference type="ARBA" id="ARBA00005300"/>
    </source>
</evidence>
<name>A0A3R7FP40_9EURO</name>
<dbReference type="CDD" id="cd00084">
    <property type="entry name" value="HMG-box_SF"/>
    <property type="match status" value="1"/>
</dbReference>
<sequence length="624" mass="70179">MRPSPIRNTPNEPRSDPAPRFRVLRPRALASYDDLPFLQFLTFFSRRLLDIGARKFFASLRVMPRNMIQGGGGILRYLRRGDALIRPSRVAIANGLVRRICLSTNHRLVNPTAKTIRPSVILSRPLINSFATTSTPDEETETTKPKGSKTGKKKTTKKDTTKKRSSTAKAKAKPKPRKRLTEKQKEAKKAEKTKELVKQLKKTALEPPKKLIENPWNLAIATVAKEIQARGVKGPEFVAQCSQLAQSISAEERERLATEAEANKAANAAAYDAWIKEHTPLQIREANAARRRLNKIKNTSLRLLRDDRQVKRPRTAYLLYMLDRTAEGDFKYMKAKDIAVRVTEEWKGLTSTEKETEQDSDTDDTHSVHSSLSHGASTLFSHDDRSSVSSGPVSVQAVTGLPDRAARLRFRAENIYPDHFTLADIEVPRGPWVYLACPGSRRKCPHCKVHVSHNDYIVVAVDGACSNNGKDGARSSYGVFWGHNNVLNTAVPVEGERHHTNQVAELRACMRALLDVVHVKSLFEDQGGALNAVVIKSDSEYLVRGVTDWLPKWKRNGWKNCRGLDVVNWEHFKAIERLIDGLEEQKITVKFWHVPRKNNRDADAMAKAVLRGGWNRGLGLLPPF</sequence>
<evidence type="ECO:0000256" key="8">
    <source>
        <dbReference type="PROSITE-ProRule" id="PRU00267"/>
    </source>
</evidence>
<keyword evidence="7" id="KW-0378">Hydrolase</keyword>
<dbReference type="CDD" id="cd13934">
    <property type="entry name" value="RNase_H_Dikarya_like"/>
    <property type="match status" value="1"/>
</dbReference>
<evidence type="ECO:0000259" key="10">
    <source>
        <dbReference type="PROSITE" id="PS50118"/>
    </source>
</evidence>
<dbReference type="EMBL" id="NIDN02000192">
    <property type="protein sequence ID" value="RLL94664.1"/>
    <property type="molecule type" value="Genomic_DNA"/>
</dbReference>
<evidence type="ECO:0000256" key="1">
    <source>
        <dbReference type="ARBA" id="ARBA00000077"/>
    </source>
</evidence>
<dbReference type="AlphaFoldDB" id="A0A3R7FP40"/>
<keyword evidence="8" id="KW-0238">DNA-binding</keyword>
<evidence type="ECO:0000256" key="4">
    <source>
        <dbReference type="ARBA" id="ARBA00022722"/>
    </source>
</evidence>
<dbReference type="GO" id="GO:0003677">
    <property type="term" value="F:DNA binding"/>
    <property type="evidence" value="ECO:0007669"/>
    <property type="project" value="UniProtKB-UniRule"/>
</dbReference>
<dbReference type="GO" id="GO:0004523">
    <property type="term" value="F:RNA-DNA hybrid ribonuclease activity"/>
    <property type="evidence" value="ECO:0007669"/>
    <property type="project" value="UniProtKB-EC"/>
</dbReference>
<dbReference type="GO" id="GO:0005634">
    <property type="term" value="C:nucleus"/>
    <property type="evidence" value="ECO:0007669"/>
    <property type="project" value="UniProtKB-UniRule"/>
</dbReference>
<dbReference type="InterPro" id="IPR036397">
    <property type="entry name" value="RNaseH_sf"/>
</dbReference>
<dbReference type="STRING" id="1245748.A0A3R7FP40"/>
<feature type="region of interest" description="Disordered" evidence="9">
    <location>
        <begin position="132"/>
        <end position="194"/>
    </location>
</feature>
<dbReference type="PANTHER" id="PTHR10642">
    <property type="entry name" value="RIBONUCLEASE H1"/>
    <property type="match status" value="1"/>
</dbReference>
<keyword evidence="6" id="KW-0255">Endonuclease</keyword>
<feature type="compositionally biased region" description="Basic and acidic residues" evidence="9">
    <location>
        <begin position="347"/>
        <end position="367"/>
    </location>
</feature>
<dbReference type="OrthoDB" id="245563at2759"/>
<comment type="catalytic activity">
    <reaction evidence="1">
        <text>Endonucleolytic cleavage to 5'-phosphomonoester.</text>
        <dbReference type="EC" id="3.1.26.4"/>
    </reaction>
</comment>
<keyword evidence="4" id="KW-0540">Nuclease</keyword>
<accession>A0A3R7FP40</accession>
<dbReference type="SUPFAM" id="SSF53098">
    <property type="entry name" value="Ribonuclease H-like"/>
    <property type="match status" value="1"/>
</dbReference>
<dbReference type="InterPro" id="IPR036910">
    <property type="entry name" value="HMG_box_dom_sf"/>
</dbReference>
<comment type="similarity">
    <text evidence="2">Belongs to the RNase H family.</text>
</comment>
<evidence type="ECO:0000256" key="6">
    <source>
        <dbReference type="ARBA" id="ARBA00022759"/>
    </source>
</evidence>
<feature type="compositionally biased region" description="Basic residues" evidence="9">
    <location>
        <begin position="146"/>
        <end position="178"/>
    </location>
</feature>
<evidence type="ECO:0000256" key="7">
    <source>
        <dbReference type="ARBA" id="ARBA00022801"/>
    </source>
</evidence>
<evidence type="ECO:0000256" key="9">
    <source>
        <dbReference type="SAM" id="MobiDB-lite"/>
    </source>
</evidence>
<reference evidence="12 13" key="1">
    <citation type="submission" date="2018-08" db="EMBL/GenBank/DDBJ databases">
        <title>Draft genome sequences of two Aspergillus turcosus clinical strains isolated from bronchoalveolar lavage fluid: one azole-susceptible and the other azole-resistant.</title>
        <authorList>
            <person name="Parent-Michaud M."/>
            <person name="Dufresne P.J."/>
            <person name="Fournier E."/>
            <person name="Martineau C."/>
            <person name="Moreira S."/>
            <person name="Perkins V."/>
            <person name="De Repentigny L."/>
            <person name="Dufresne S.F."/>
        </authorList>
    </citation>
    <scope>NUCLEOTIDE SEQUENCE [LARGE SCALE GENOMIC DNA]</scope>
    <source>
        <strain evidence="12">HMR AF 1038</strain>
    </source>
</reference>
<organism evidence="12 13">
    <name type="scientific">Aspergillus turcosus</name>
    <dbReference type="NCBI Taxonomy" id="1245748"/>
    <lineage>
        <taxon>Eukaryota</taxon>
        <taxon>Fungi</taxon>
        <taxon>Dikarya</taxon>
        <taxon>Ascomycota</taxon>
        <taxon>Pezizomycotina</taxon>
        <taxon>Eurotiomycetes</taxon>
        <taxon>Eurotiomycetidae</taxon>
        <taxon>Eurotiales</taxon>
        <taxon>Aspergillaceae</taxon>
        <taxon>Aspergillus</taxon>
        <taxon>Aspergillus subgen. Fumigati</taxon>
    </lineage>
</organism>
<dbReference type="PROSITE" id="PS50879">
    <property type="entry name" value="RNASE_H_1"/>
    <property type="match status" value="1"/>
</dbReference>
<dbReference type="EC" id="3.1.26.4" evidence="3"/>